<sequence>MAQFCCTLREEKRAFCCNFWRKKKLKILRKIGAVCCQFVQKNWTALCCQFEGEKVAWCCQIFEEKRAGSAATRGGRK</sequence>
<dbReference type="AlphaFoldDB" id="A0A061GQP1"/>
<evidence type="ECO:0000313" key="2">
    <source>
        <dbReference type="Proteomes" id="UP000026915"/>
    </source>
</evidence>
<proteinExistence type="predicted"/>
<organism evidence="1 2">
    <name type="scientific">Theobroma cacao</name>
    <name type="common">Cacao</name>
    <name type="synonym">Cocoa</name>
    <dbReference type="NCBI Taxonomy" id="3641"/>
    <lineage>
        <taxon>Eukaryota</taxon>
        <taxon>Viridiplantae</taxon>
        <taxon>Streptophyta</taxon>
        <taxon>Embryophyta</taxon>
        <taxon>Tracheophyta</taxon>
        <taxon>Spermatophyta</taxon>
        <taxon>Magnoliopsida</taxon>
        <taxon>eudicotyledons</taxon>
        <taxon>Gunneridae</taxon>
        <taxon>Pentapetalae</taxon>
        <taxon>rosids</taxon>
        <taxon>malvids</taxon>
        <taxon>Malvales</taxon>
        <taxon>Malvaceae</taxon>
        <taxon>Byttnerioideae</taxon>
        <taxon>Theobroma</taxon>
    </lineage>
</organism>
<reference evidence="1 2" key="1">
    <citation type="journal article" date="2013" name="Genome Biol.">
        <title>The genome sequence of the most widely cultivated cacao type and its use to identify candidate genes regulating pod color.</title>
        <authorList>
            <person name="Motamayor J.C."/>
            <person name="Mockaitis K."/>
            <person name="Schmutz J."/>
            <person name="Haiminen N."/>
            <person name="Iii D.L."/>
            <person name="Cornejo O."/>
            <person name="Findley S.D."/>
            <person name="Zheng P."/>
            <person name="Utro F."/>
            <person name="Royaert S."/>
            <person name="Saski C."/>
            <person name="Jenkins J."/>
            <person name="Podicheti R."/>
            <person name="Zhao M."/>
            <person name="Scheffler B.E."/>
            <person name="Stack J.C."/>
            <person name="Feltus F.A."/>
            <person name="Mustiga G.M."/>
            <person name="Amores F."/>
            <person name="Phillips W."/>
            <person name="Marelli J.P."/>
            <person name="May G.D."/>
            <person name="Shapiro H."/>
            <person name="Ma J."/>
            <person name="Bustamante C.D."/>
            <person name="Schnell R.J."/>
            <person name="Main D."/>
            <person name="Gilbert D."/>
            <person name="Parida L."/>
            <person name="Kuhn D.N."/>
        </authorList>
    </citation>
    <scope>NUCLEOTIDE SEQUENCE [LARGE SCALE GENOMIC DNA]</scope>
    <source>
        <strain evidence="2">cv. Matina 1-6</strain>
    </source>
</reference>
<dbReference type="Proteomes" id="UP000026915">
    <property type="component" value="Chromosome 9"/>
</dbReference>
<gene>
    <name evidence="1" type="ORF">TCM_039118</name>
</gene>
<dbReference type="Gramene" id="EOY31836">
    <property type="protein sequence ID" value="EOY31836"/>
    <property type="gene ID" value="TCM_039118"/>
</dbReference>
<evidence type="ECO:0000313" key="1">
    <source>
        <dbReference type="EMBL" id="EOY31836.1"/>
    </source>
</evidence>
<dbReference type="HOGENOM" id="CLU_2643052_0_0_1"/>
<protein>
    <submittedName>
        <fullName evidence="1">Uncharacterized protein</fullName>
    </submittedName>
</protein>
<dbReference type="EMBL" id="CM001887">
    <property type="protein sequence ID" value="EOY31836.1"/>
    <property type="molecule type" value="Genomic_DNA"/>
</dbReference>
<dbReference type="InParanoid" id="A0A061GQP1"/>
<keyword evidence="2" id="KW-1185">Reference proteome</keyword>
<accession>A0A061GQP1</accession>
<name>A0A061GQP1_THECC</name>